<dbReference type="GO" id="GO:0005813">
    <property type="term" value="C:centrosome"/>
    <property type="evidence" value="ECO:0007669"/>
    <property type="project" value="UniProtKB-SubCell"/>
</dbReference>
<feature type="coiled-coil region" evidence="4">
    <location>
        <begin position="2147"/>
        <end position="2174"/>
    </location>
</feature>
<feature type="region of interest" description="Disordered" evidence="5">
    <location>
        <begin position="501"/>
        <end position="537"/>
    </location>
</feature>
<feature type="region of interest" description="Disordered" evidence="5">
    <location>
        <begin position="1588"/>
        <end position="1698"/>
    </location>
</feature>
<feature type="region of interest" description="Disordered" evidence="5">
    <location>
        <begin position="359"/>
        <end position="379"/>
    </location>
</feature>
<feature type="compositionally biased region" description="Polar residues" evidence="5">
    <location>
        <begin position="1227"/>
        <end position="1251"/>
    </location>
</feature>
<dbReference type="InterPro" id="IPR029299">
    <property type="entry name" value="ALMS_motif"/>
</dbReference>
<keyword evidence="4" id="KW-0175">Coiled coil</keyword>
<organism evidence="7 8">
    <name type="scientific">Elysia marginata</name>
    <dbReference type="NCBI Taxonomy" id="1093978"/>
    <lineage>
        <taxon>Eukaryota</taxon>
        <taxon>Metazoa</taxon>
        <taxon>Spiralia</taxon>
        <taxon>Lophotrochozoa</taxon>
        <taxon>Mollusca</taxon>
        <taxon>Gastropoda</taxon>
        <taxon>Heterobranchia</taxon>
        <taxon>Euthyneura</taxon>
        <taxon>Panpulmonata</taxon>
        <taxon>Sacoglossa</taxon>
        <taxon>Placobranchoidea</taxon>
        <taxon>Plakobranchidae</taxon>
        <taxon>Elysia</taxon>
    </lineage>
</organism>
<reference evidence="7 8" key="1">
    <citation type="journal article" date="2021" name="Elife">
        <title>Chloroplast acquisition without the gene transfer in kleptoplastic sea slugs, Plakobranchus ocellatus.</title>
        <authorList>
            <person name="Maeda T."/>
            <person name="Takahashi S."/>
            <person name="Yoshida T."/>
            <person name="Shimamura S."/>
            <person name="Takaki Y."/>
            <person name="Nagai Y."/>
            <person name="Toyoda A."/>
            <person name="Suzuki Y."/>
            <person name="Arimoto A."/>
            <person name="Ishii H."/>
            <person name="Satoh N."/>
            <person name="Nishiyama T."/>
            <person name="Hasebe M."/>
            <person name="Maruyama T."/>
            <person name="Minagawa J."/>
            <person name="Obokata J."/>
            <person name="Shigenobu S."/>
        </authorList>
    </citation>
    <scope>NUCLEOTIDE SEQUENCE [LARGE SCALE GENOMIC DNA]</scope>
</reference>
<feature type="compositionally biased region" description="Basic and acidic residues" evidence="5">
    <location>
        <begin position="858"/>
        <end position="883"/>
    </location>
</feature>
<feature type="region of interest" description="Disordered" evidence="5">
    <location>
        <begin position="445"/>
        <end position="475"/>
    </location>
</feature>
<feature type="compositionally biased region" description="Basic and acidic residues" evidence="5">
    <location>
        <begin position="1063"/>
        <end position="1073"/>
    </location>
</feature>
<dbReference type="PANTHER" id="PTHR21553">
    <property type="entry name" value="ALMS1-RELATED"/>
    <property type="match status" value="1"/>
</dbReference>
<feature type="compositionally biased region" description="Polar residues" evidence="5">
    <location>
        <begin position="1949"/>
        <end position="1967"/>
    </location>
</feature>
<feature type="region of interest" description="Disordered" evidence="5">
    <location>
        <begin position="1513"/>
        <end position="1549"/>
    </location>
</feature>
<evidence type="ECO:0000256" key="5">
    <source>
        <dbReference type="SAM" id="MobiDB-lite"/>
    </source>
</evidence>
<feature type="compositionally biased region" description="Basic residues" evidence="5">
    <location>
        <begin position="1885"/>
        <end position="1899"/>
    </location>
</feature>
<feature type="region of interest" description="Disordered" evidence="5">
    <location>
        <begin position="918"/>
        <end position="949"/>
    </location>
</feature>
<feature type="domain" description="ALMS motif" evidence="6">
    <location>
        <begin position="2061"/>
        <end position="2186"/>
    </location>
</feature>
<feature type="region of interest" description="Disordered" evidence="5">
    <location>
        <begin position="150"/>
        <end position="185"/>
    </location>
</feature>
<feature type="compositionally biased region" description="Basic residues" evidence="5">
    <location>
        <begin position="1850"/>
        <end position="1864"/>
    </location>
</feature>
<dbReference type="GO" id="GO:0046599">
    <property type="term" value="P:regulation of centriole replication"/>
    <property type="evidence" value="ECO:0007669"/>
    <property type="project" value="TreeGrafter"/>
</dbReference>
<feature type="region of interest" description="Disordered" evidence="5">
    <location>
        <begin position="1129"/>
        <end position="1329"/>
    </location>
</feature>
<feature type="region of interest" description="Disordered" evidence="5">
    <location>
        <begin position="1817"/>
        <end position="1906"/>
    </location>
</feature>
<feature type="compositionally biased region" description="Low complexity" evidence="5">
    <location>
        <begin position="1609"/>
        <end position="1630"/>
    </location>
</feature>
<evidence type="ECO:0000256" key="4">
    <source>
        <dbReference type="SAM" id="Coils"/>
    </source>
</evidence>
<feature type="compositionally biased region" description="Polar residues" evidence="5">
    <location>
        <begin position="1178"/>
        <end position="1187"/>
    </location>
</feature>
<comment type="subcellular location">
    <subcellularLocation>
        <location evidence="1">Cytoplasm</location>
        <location evidence="1">Cytoskeleton</location>
        <location evidence="1">Microtubule organizing center</location>
        <location evidence="1">Centrosome</location>
    </subcellularLocation>
</comment>
<evidence type="ECO:0000313" key="7">
    <source>
        <dbReference type="EMBL" id="GFR98369.1"/>
    </source>
</evidence>
<feature type="compositionally biased region" description="Low complexity" evidence="5">
    <location>
        <begin position="1872"/>
        <end position="1881"/>
    </location>
</feature>
<dbReference type="GO" id="GO:0005814">
    <property type="term" value="C:centriole"/>
    <property type="evidence" value="ECO:0007669"/>
    <property type="project" value="TreeGrafter"/>
</dbReference>
<feature type="region of interest" description="Disordered" evidence="5">
    <location>
        <begin position="277"/>
        <end position="312"/>
    </location>
</feature>
<feature type="region of interest" description="Disordered" evidence="5">
    <location>
        <begin position="966"/>
        <end position="986"/>
    </location>
</feature>
<dbReference type="PANTHER" id="PTHR21553:SF36">
    <property type="entry name" value="ALMS1 CENTROSOME AND BASAL BODY-ASSOCIATED PROTEIN-RELATED"/>
    <property type="match status" value="1"/>
</dbReference>
<dbReference type="GO" id="GO:0005829">
    <property type="term" value="C:cytosol"/>
    <property type="evidence" value="ECO:0007669"/>
    <property type="project" value="TreeGrafter"/>
</dbReference>
<feature type="compositionally biased region" description="Polar residues" evidence="5">
    <location>
        <begin position="1631"/>
        <end position="1641"/>
    </location>
</feature>
<evidence type="ECO:0000256" key="2">
    <source>
        <dbReference type="ARBA" id="ARBA00022490"/>
    </source>
</evidence>
<keyword evidence="2" id="KW-0963">Cytoplasm</keyword>
<feature type="region of interest" description="Disordered" evidence="5">
    <location>
        <begin position="1022"/>
        <end position="1095"/>
    </location>
</feature>
<feature type="compositionally biased region" description="Basic and acidic residues" evidence="5">
    <location>
        <begin position="1642"/>
        <end position="1691"/>
    </location>
</feature>
<evidence type="ECO:0000313" key="8">
    <source>
        <dbReference type="Proteomes" id="UP000762676"/>
    </source>
</evidence>
<feature type="compositionally biased region" description="Basic and acidic residues" evidence="5">
    <location>
        <begin position="278"/>
        <end position="306"/>
    </location>
</feature>
<keyword evidence="3" id="KW-0206">Cytoskeleton</keyword>
<evidence type="ECO:0000259" key="6">
    <source>
        <dbReference type="Pfam" id="PF15309"/>
    </source>
</evidence>
<dbReference type="EMBL" id="BMAT01012738">
    <property type="protein sequence ID" value="GFR98369.1"/>
    <property type="molecule type" value="Genomic_DNA"/>
</dbReference>
<feature type="compositionally biased region" description="Basic and acidic residues" evidence="5">
    <location>
        <begin position="1022"/>
        <end position="1048"/>
    </location>
</feature>
<comment type="caution">
    <text evidence="7">The sequence shown here is derived from an EMBL/GenBank/DDBJ whole genome shotgun (WGS) entry which is preliminary data.</text>
</comment>
<name>A0AAV4HKZ3_9GAST</name>
<dbReference type="GO" id="GO:0008017">
    <property type="term" value="F:microtubule binding"/>
    <property type="evidence" value="ECO:0007669"/>
    <property type="project" value="TreeGrafter"/>
</dbReference>
<feature type="compositionally biased region" description="Low complexity" evidence="5">
    <location>
        <begin position="505"/>
        <end position="517"/>
    </location>
</feature>
<protein>
    <submittedName>
        <fullName evidence="7">Alstrom syndrome protein 1</fullName>
    </submittedName>
</protein>
<keyword evidence="8" id="KW-1185">Reference proteome</keyword>
<feature type="compositionally biased region" description="Basic and acidic residues" evidence="5">
    <location>
        <begin position="1163"/>
        <end position="1174"/>
    </location>
</feature>
<feature type="region of interest" description="Disordered" evidence="5">
    <location>
        <begin position="1939"/>
        <end position="1998"/>
    </location>
</feature>
<evidence type="ECO:0000256" key="3">
    <source>
        <dbReference type="ARBA" id="ARBA00023212"/>
    </source>
</evidence>
<feature type="region of interest" description="Disordered" evidence="5">
    <location>
        <begin position="775"/>
        <end position="898"/>
    </location>
</feature>
<sequence length="2193" mass="246814">MNSKEESFDEPFGEGVKSGFEMMQHLINEMDKSSQRIDEFNTDEFGAAARSSPSEKHRIDLLYDEAWKSEDSDAASLKEIPVDFFDKAVGDSGCEDAVTSAIAEVSKDFLAGLRACTTRNQNGDSDESHLSSDTDFKLIKGMPAYARYPETTTGLSDTDWNPYGTESDTNVSPRIPSQETPGSKASNSKLAAMISFNPPLHSTDLEAVTPSFAIGSIPNTCTRKQGLHDISEQDKFVSWKPDVTADFSSISHVSDQTFNSHKAPQQPVKLSDLNKTMRGNELEDFGKSNRDMDVHKPQREPVDKHSSSAATSTNLSEFKTLKGSYISVMDRAKMIGVPEDIIDGKANVLDNLQDSKVSKQVDACNPRPQALEQGDTSDDDLLGQKVKKVLQETKYLEGDQSSKRTINEVAIDYRSLQKDLQEIQESLNQNLGPGPISSVATNEFEKNVSKSTPPSSDNDGDIIPSTTTTPDRKKNRMAWDFVGDLASGQIGNQMEEVSLNTFRNSSSSQRPSSGKQSYNSDGDETRTSGSSDKMDDHAAADQALAEMSAVLRPHRQLLVTATESGTANGISSAQDVDEMLSNFRDQRRELESRYQQLSNPGLADKVFRILTNQDPEAQADGILSQVNAQEREERARYAYSLHNNYNLNFSTDTDNMNTTNQSFSLPDDVRRRLDLSGLSSADASKVADKSSFVLPSTKGFAAFDGMTKFLSSQMEKVSEKTFNHSLEMRIPPQVATCYPLFADHKGKDQEKGEERGVAGVPSANEQQTENLFSGLPEEEPTATSSPVEAFTGSDDAKGPTLPSSALGSRKDPPPSGGIYAKHKALGSLPEAASLPPIQEKSILDDRESESNQSSKGSKNSERKEGSGKESVSRTEENLRDKQEQLVGEVTSEADDEIQVGAGTYGAASVYSRGVAAARRDAQWDNRLREQSEDSLTHKPLKNKEDAATKLKEISDFSGIGAYSRRMRENESETLQQSQSLSRDVGVGEPVSLKVKMTYTDHPEDKQAYESRERGERFIKEGREWQNLREGSRSLDHGRERAREREESKGYQVELSRPYPSSYFDREDDSHITEKTSTAPWRRNWDHDASSSPVRDARLSPAFHQALSAELRQAIEARSPLLSQHIERSLAQAPLTTSSSRWQENDREEHFRRRSASPPPTFLARERGQPLREYAHSPVTISQRSPPRSQAWREHRVRSPLHESNDRGVPQQLDQILLSRSPPPVILNSRSRSPPPVNLNSRSRSPPTLNEKNQVEFVPTSSYHKDSRTRSLSPSYKDLSQAEGPRSPSPTAEQRHQTKPVGFSNPSLRISVKSPCELQPTPGTKGTISPQRLQERTLENMTSESENTDIDREPLSRRAQMLTAALPQERDISPDINSLWDRFRALNESHDSSMDSSRIGAITDLLRNPSQHLIAQYLKEREEYRIERQERAEADRLRRLKEQQSLGMPQLHSSSEDDFNGGYSEVIAKKEEERIKRRAAKKKKGKPADTSKVKLNLEGERNKENIPDCLFSIPEDAGSDQAPIKTTANQKSLKNKSDTKPQHADNVIDPYMQKLREKISKQRGKIDKQTLKEFQRMEKLKKLEHLLSAKKHGQISDQTLEVQLGEMSATSTPGSNSSGENENGNSNCGTTPFSEDSTTAKDSSAEMHAWKAEKERRLKEAQVVEMERRKEFKSRQNTETREANKNTNRKDNTNYSKGKTQMSELKLLKLVNEGYLTAGEAYRLAVERAKQEEDVEESSICSYSSSEDLSLMNRPHRLYSPYARHDEFHDVKSKHVPKLKQFSPTNFAAAGSTMPFQTQNRYQRKWDKKEKYVMGDHIAQTLPEPSRPRSPENAWLRSSKGPIRTSSRSPSPHRGKSAGSRKPHNPVRQNFDQRSSSSQRPGSSPPRKHLPHHHHHQRRQHGGERYPTRQDLRHHEDGIERPASAQVKGVSWHIPINVHPSKWEEPQPAGHTNNTVGKDPGTSSTRRQQLPLPELPVSDVLQEDEEPTQARERNAHPYGDGFWYKADHPQGIPQELWQEVVSHDALASKVNHHEVDPLMDRVQYILGKETPAGADEDPTSGMTLQEAFLARKQIFISKCRERQKRIVLSRENRHLQECLRLEREAIFAEQDRPLVPNLHAHPCSENLYQPKQRIFTKTEMKALTQKRYKKLHEVVQKQEKQKTEAEQKLNRLRVRMFNKKVQRGVLRKTSMRLR</sequence>
<dbReference type="Pfam" id="PF15309">
    <property type="entry name" value="ALMS_motif"/>
    <property type="match status" value="1"/>
</dbReference>
<feature type="compositionally biased region" description="Polar residues" evidence="5">
    <location>
        <begin position="1320"/>
        <end position="1329"/>
    </location>
</feature>
<proteinExistence type="predicted"/>
<evidence type="ECO:0000256" key="1">
    <source>
        <dbReference type="ARBA" id="ARBA00004300"/>
    </source>
</evidence>
<dbReference type="Proteomes" id="UP000762676">
    <property type="component" value="Unassembled WGS sequence"/>
</dbReference>
<accession>A0AAV4HKZ3</accession>
<gene>
    <name evidence="7" type="ORF">ElyMa_006348400</name>
</gene>